<gene>
    <name evidence="1" type="ORF">BBG20_27030</name>
    <name evidence="2" type="ORF">C9382_03645</name>
</gene>
<name>A0A2T4G9G8_9PSED</name>
<dbReference type="EMBL" id="MAUE01000045">
    <property type="protein sequence ID" value="OCW20017.1"/>
    <property type="molecule type" value="Genomic_DNA"/>
</dbReference>
<evidence type="ECO:0000313" key="4">
    <source>
        <dbReference type="Proteomes" id="UP000240571"/>
    </source>
</evidence>
<proteinExistence type="predicted"/>
<evidence type="ECO:0000313" key="3">
    <source>
        <dbReference type="Proteomes" id="UP000095081"/>
    </source>
</evidence>
<reference evidence="2 4" key="2">
    <citation type="submission" date="2018-03" db="EMBL/GenBank/DDBJ databases">
        <title>Diversity of bacteria associated with corn roots inoculated with woodland soils in Canada, and Description of Pseudomonas aylmerense sp. nov.</title>
        <authorList>
            <person name="Tambong J.T."/>
            <person name="Xu R."/>
            <person name="Tchagang C."/>
        </authorList>
    </citation>
    <scope>NUCLEOTIDE SEQUENCE [LARGE SCALE GENOMIC DNA]</scope>
    <source>
        <strain evidence="2 4">S1E44</strain>
    </source>
</reference>
<evidence type="ECO:0000313" key="2">
    <source>
        <dbReference type="EMBL" id="PTC32331.1"/>
    </source>
</evidence>
<protein>
    <submittedName>
        <fullName evidence="2">Lactate dehydrogenase</fullName>
    </submittedName>
</protein>
<dbReference type="Proteomes" id="UP000095081">
    <property type="component" value="Unassembled WGS sequence"/>
</dbReference>
<keyword evidence="3" id="KW-1185">Reference proteome</keyword>
<accession>A0A2T4G9G8</accession>
<dbReference type="Proteomes" id="UP000240571">
    <property type="component" value="Unassembled WGS sequence"/>
</dbReference>
<dbReference type="OrthoDB" id="5941093at2"/>
<reference evidence="1 3" key="1">
    <citation type="submission" date="2016-06" db="EMBL/GenBank/DDBJ databases">
        <title>Draft genome sequence of Pseudomonas sp. S1E40, a novel strain antagonistic activity to fungal plant pathogen.</title>
        <authorList>
            <person name="Tambong J.T."/>
            <person name="Tchagang C."/>
            <person name="Xu R."/>
        </authorList>
    </citation>
    <scope>NUCLEOTIDE SEQUENCE [LARGE SCALE GENOMIC DNA]</scope>
    <source>
        <strain evidence="1 3">S1E40</strain>
    </source>
</reference>
<organism evidence="2 4">
    <name type="scientific">Pseudomonas aylmerensis</name>
    <dbReference type="NCBI Taxonomy" id="1869229"/>
    <lineage>
        <taxon>Bacteria</taxon>
        <taxon>Pseudomonadati</taxon>
        <taxon>Pseudomonadota</taxon>
        <taxon>Gammaproteobacteria</taxon>
        <taxon>Pseudomonadales</taxon>
        <taxon>Pseudomonadaceae</taxon>
        <taxon>Pseudomonas</taxon>
    </lineage>
</organism>
<dbReference type="EMBL" id="PYWW01000007">
    <property type="protein sequence ID" value="PTC32331.1"/>
    <property type="molecule type" value="Genomic_DNA"/>
</dbReference>
<evidence type="ECO:0000313" key="1">
    <source>
        <dbReference type="EMBL" id="OCW20017.1"/>
    </source>
</evidence>
<sequence>MSDTLADTYSRRGQLPGQDIVRAWESDSQDTLSRAINTNFNSPSTANRFNGLGASLVEQFAKNGAGISQSVLYASADRADSAGEIKTDQTLLHSKADNLVSLSIKTASGKTVTFSLSSQKDGLGVQANVEGGALSADELKAVGQLGSAFQAAVDGLTAVPPKLDLGNLTQFDSKVLASVDLNTTLKTLNGPDLKLAFHADSQSRTTRMSSLSGELNLSVDLKNASILGNAQQQAKALKSYLAQFDRAQERGSAKAELMTQFKDAFSALNSNYPQGASLPEALTRNPTDQGLLTGLADFKASIKQAVDSSNPMRPSEVDSFAYDVSQKTRVGGKSALDRSVIQDQQSSLSASFHKGLKGGKAPELSGDPNSQNYLYIQVEDKASSSANIGYKDGLLTNASVSQTASQNTHTQQYVMGKLVDETNVPKEAAVQRDYLVLLEYAAKESKKSKDALEESTLKDALPNMQASVLLQNDPSALVR</sequence>
<dbReference type="AlphaFoldDB" id="A0A2T4G9G8"/>
<comment type="caution">
    <text evidence="2">The sequence shown here is derived from an EMBL/GenBank/DDBJ whole genome shotgun (WGS) entry which is preliminary data.</text>
</comment>